<dbReference type="InterPro" id="IPR036291">
    <property type="entry name" value="NAD(P)-bd_dom_sf"/>
</dbReference>
<feature type="non-terminal residue" evidence="1">
    <location>
        <position position="1"/>
    </location>
</feature>
<keyword evidence="1" id="KW-0560">Oxidoreductase</keyword>
<dbReference type="InParanoid" id="G0QKS4"/>
<protein>
    <submittedName>
        <fullName evidence="1">Short chain dehydrogenase family protein, putative</fullName>
        <ecNumber evidence="1">1.1.1.47</ecNumber>
    </submittedName>
</protein>
<dbReference type="PANTHER" id="PTHR42808">
    <property type="entry name" value="HYDROXYSTEROID DEHYDROGENASE-LIKE PROTEIN 2"/>
    <property type="match status" value="1"/>
</dbReference>
<dbReference type="SUPFAM" id="SSF51735">
    <property type="entry name" value="NAD(P)-binding Rossmann-fold domains"/>
    <property type="match status" value="1"/>
</dbReference>
<dbReference type="EMBL" id="GL983183">
    <property type="protein sequence ID" value="EGR34181.1"/>
    <property type="molecule type" value="Genomic_DNA"/>
</dbReference>
<dbReference type="GO" id="GO:0047936">
    <property type="term" value="F:glucose 1-dehydrogenase [NAD(P)+] activity"/>
    <property type="evidence" value="ECO:0007669"/>
    <property type="project" value="UniProtKB-EC"/>
</dbReference>
<dbReference type="InterPro" id="IPR002347">
    <property type="entry name" value="SDR_fam"/>
</dbReference>
<dbReference type="AlphaFoldDB" id="G0QKS4"/>
<evidence type="ECO:0000313" key="1">
    <source>
        <dbReference type="EMBL" id="EGR34181.1"/>
    </source>
</evidence>
<proteinExistence type="predicted"/>
<reference evidence="1 2" key="1">
    <citation type="submission" date="2011-07" db="EMBL/GenBank/DDBJ databases">
        <authorList>
            <person name="Coyne R."/>
            <person name="Brami D."/>
            <person name="Johnson J."/>
            <person name="Hostetler J."/>
            <person name="Hannick L."/>
            <person name="Clark T."/>
            <person name="Cassidy-Hanley D."/>
            <person name="Inman J."/>
        </authorList>
    </citation>
    <scope>NUCLEOTIDE SEQUENCE [LARGE SCALE GENOMIC DNA]</scope>
    <source>
        <strain evidence="1 2">G5</strain>
    </source>
</reference>
<dbReference type="EC" id="1.1.1.47" evidence="1"/>
<evidence type="ECO:0000313" key="2">
    <source>
        <dbReference type="Proteomes" id="UP000008983"/>
    </source>
</evidence>
<dbReference type="STRING" id="857967.G0QKS4"/>
<dbReference type="eggNOG" id="KOG0725">
    <property type="taxonomic scope" value="Eukaryota"/>
</dbReference>
<dbReference type="OrthoDB" id="5327538at2759"/>
<accession>G0QKS4</accession>
<sequence>VIVFGASRGIGENMAFNLFEKKGYCLCILGKTLHSSQNGSLTDLKEKIIQKGGDCIAIKCDVQDEKQVQNALDTARDYFSKKNVKITCMIYNTGAILHAKVEETNLKKYDLLHKVNARGCYLAIQETLKIFRETPALKCTIIVQSPPIYQRFFRGKTIYAMSKIAMSVLVRGLSFELENSNICIVSIWPATGIESAATEKYDKKLLRKADIMSECVLKILEDENKQKLNGKFIIDEDYLREKGYENFEQFRAQKNFEPPRMMPNTFPDLKVDEEKIEVFNINKQSKL</sequence>
<dbReference type="OMA" id="WASIENT"/>
<dbReference type="RefSeq" id="XP_004039485.1">
    <property type="nucleotide sequence ID" value="XM_004039437.1"/>
</dbReference>
<dbReference type="PANTHER" id="PTHR42808:SF4">
    <property type="entry name" value="SHORT CHAIN DEHYDROGENASE"/>
    <property type="match status" value="1"/>
</dbReference>
<gene>
    <name evidence="1" type="ORF">IMG5_021200</name>
</gene>
<keyword evidence="2" id="KW-1185">Reference proteome</keyword>
<dbReference type="InterPro" id="IPR051935">
    <property type="entry name" value="HSDL2"/>
</dbReference>
<dbReference type="Pfam" id="PF00106">
    <property type="entry name" value="adh_short"/>
    <property type="match status" value="1"/>
</dbReference>
<organism evidence="1 2">
    <name type="scientific">Ichthyophthirius multifiliis</name>
    <name type="common">White spot disease agent</name>
    <name type="synonym">Ich</name>
    <dbReference type="NCBI Taxonomy" id="5932"/>
    <lineage>
        <taxon>Eukaryota</taxon>
        <taxon>Sar</taxon>
        <taxon>Alveolata</taxon>
        <taxon>Ciliophora</taxon>
        <taxon>Intramacronucleata</taxon>
        <taxon>Oligohymenophorea</taxon>
        <taxon>Hymenostomatida</taxon>
        <taxon>Ophryoglenina</taxon>
        <taxon>Ichthyophthirius</taxon>
    </lineage>
</organism>
<name>G0QKS4_ICHMU</name>
<dbReference type="GeneID" id="14910372"/>
<dbReference type="Proteomes" id="UP000008983">
    <property type="component" value="Unassembled WGS sequence"/>
</dbReference>
<dbReference type="Gene3D" id="3.40.50.720">
    <property type="entry name" value="NAD(P)-binding Rossmann-like Domain"/>
    <property type="match status" value="1"/>
</dbReference>